<dbReference type="PANTHER" id="PTHR11365:SF23">
    <property type="entry name" value="HYPOTHETICAL 5-OXOPROLINASE (EUROFUNG)-RELATED"/>
    <property type="match status" value="1"/>
</dbReference>
<evidence type="ECO:0000313" key="2">
    <source>
        <dbReference type="EMBL" id="SVA96837.1"/>
    </source>
</evidence>
<feature type="domain" description="Hydantoinase B/oxoprolinase" evidence="1">
    <location>
        <begin position="2"/>
        <end position="339"/>
    </location>
</feature>
<dbReference type="GO" id="GO:0017168">
    <property type="term" value="F:5-oxoprolinase (ATP-hydrolyzing) activity"/>
    <property type="evidence" value="ECO:0007669"/>
    <property type="project" value="TreeGrafter"/>
</dbReference>
<protein>
    <recommendedName>
        <fullName evidence="1">Hydantoinase B/oxoprolinase domain-containing protein</fullName>
    </recommendedName>
</protein>
<dbReference type="InterPro" id="IPR003692">
    <property type="entry name" value="Hydantoinase_B"/>
</dbReference>
<dbReference type="AlphaFoldDB" id="A0A382A707"/>
<organism evidence="2">
    <name type="scientific">marine metagenome</name>
    <dbReference type="NCBI Taxonomy" id="408172"/>
    <lineage>
        <taxon>unclassified sequences</taxon>
        <taxon>metagenomes</taxon>
        <taxon>ecological metagenomes</taxon>
    </lineage>
</organism>
<dbReference type="GO" id="GO:0005829">
    <property type="term" value="C:cytosol"/>
    <property type="evidence" value="ECO:0007669"/>
    <property type="project" value="TreeGrafter"/>
</dbReference>
<proteinExistence type="predicted"/>
<evidence type="ECO:0000259" key="1">
    <source>
        <dbReference type="Pfam" id="PF02538"/>
    </source>
</evidence>
<name>A0A382A707_9ZZZZ</name>
<reference evidence="2" key="1">
    <citation type="submission" date="2018-05" db="EMBL/GenBank/DDBJ databases">
        <authorList>
            <person name="Lanie J.A."/>
            <person name="Ng W.-L."/>
            <person name="Kazmierczak K.M."/>
            <person name="Andrzejewski T.M."/>
            <person name="Davidsen T.M."/>
            <person name="Wayne K.J."/>
            <person name="Tettelin H."/>
            <person name="Glass J.I."/>
            <person name="Rusch D."/>
            <person name="Podicherti R."/>
            <person name="Tsui H.-C.T."/>
            <person name="Winkler M.E."/>
        </authorList>
    </citation>
    <scope>NUCLEOTIDE SEQUENCE</scope>
</reference>
<dbReference type="InterPro" id="IPR045079">
    <property type="entry name" value="Oxoprolinase-like"/>
</dbReference>
<feature type="non-terminal residue" evidence="2">
    <location>
        <position position="1"/>
    </location>
</feature>
<accession>A0A382A707</accession>
<sequence length="367" mass="40006">LACMRVGERSFLELLERYGSETTMECVDALMDYSERLVRHGINTMPNGRYEFKDWLDDDGVNEEPAVIRLALIIEDDCITADFTGSDPQRNAPINCSQSMTGAVVHYCLAAAIGADVPVNEGAFRPVKFIMPEASIVSAAPPAPVVGRMAIVHRTCDTVLGAMAEALPDQIPAAYYGMSTTYHLSGVAPDKSMTWALFEIEVGGWGGSPKRDGLESCSAHIHNPANTPVEMVERLHPVQIERYELIPDSGGPGRYRGGLGIRRDLRILEGNAHLTILADRMKFGPYGLHGGEQGSLTEIIVNPDTPKERKLPSKVTGVALKSGDIVSFRTSGGGGWGNPRDRDRKAVQRDLLLGKISRRIAKEVYAF</sequence>
<dbReference type="Pfam" id="PF02538">
    <property type="entry name" value="Hydantoinase_B"/>
    <property type="match status" value="1"/>
</dbReference>
<dbReference type="GO" id="GO:0006749">
    <property type="term" value="P:glutathione metabolic process"/>
    <property type="evidence" value="ECO:0007669"/>
    <property type="project" value="TreeGrafter"/>
</dbReference>
<gene>
    <name evidence="2" type="ORF">METZ01_LOCUS149691</name>
</gene>
<dbReference type="EMBL" id="UINC01024011">
    <property type="protein sequence ID" value="SVA96837.1"/>
    <property type="molecule type" value="Genomic_DNA"/>
</dbReference>
<dbReference type="PANTHER" id="PTHR11365">
    <property type="entry name" value="5-OXOPROLINASE RELATED"/>
    <property type="match status" value="1"/>
</dbReference>